<organism evidence="1">
    <name type="scientific">marine sediment metagenome</name>
    <dbReference type="NCBI Taxonomy" id="412755"/>
    <lineage>
        <taxon>unclassified sequences</taxon>
        <taxon>metagenomes</taxon>
        <taxon>ecological metagenomes</taxon>
    </lineage>
</organism>
<evidence type="ECO:0000313" key="1">
    <source>
        <dbReference type="EMBL" id="GAH21950.1"/>
    </source>
</evidence>
<sequence>PKDTPKDMKKMFAEFARGLFKFYRDLGYAYLEINPFVVSGKEIVPLDLVARVDDTAHFECSEKWGDLAFPAPFGRKLSKE</sequence>
<evidence type="ECO:0008006" key="2">
    <source>
        <dbReference type="Google" id="ProtNLM"/>
    </source>
</evidence>
<comment type="caution">
    <text evidence="1">The sequence shown here is derived from an EMBL/GenBank/DDBJ whole genome shotgun (WGS) entry which is preliminary data.</text>
</comment>
<feature type="non-terminal residue" evidence="1">
    <location>
        <position position="80"/>
    </location>
</feature>
<proteinExistence type="predicted"/>
<dbReference type="SUPFAM" id="SSF56059">
    <property type="entry name" value="Glutathione synthetase ATP-binding domain-like"/>
    <property type="match status" value="1"/>
</dbReference>
<dbReference type="EMBL" id="BART01040950">
    <property type="protein sequence ID" value="GAH21950.1"/>
    <property type="molecule type" value="Genomic_DNA"/>
</dbReference>
<protein>
    <recommendedName>
        <fullName evidence="2">ATP-grasp fold succinyl-CoA synthetase-type domain-containing protein</fullName>
    </recommendedName>
</protein>
<dbReference type="Gene3D" id="3.30.470.110">
    <property type="match status" value="1"/>
</dbReference>
<accession>X1ENP3</accession>
<reference evidence="1" key="1">
    <citation type="journal article" date="2014" name="Front. Microbiol.">
        <title>High frequency of phylogenetically diverse reductive dehalogenase-homologous genes in deep subseafloor sedimentary metagenomes.</title>
        <authorList>
            <person name="Kawai M."/>
            <person name="Futagami T."/>
            <person name="Toyoda A."/>
            <person name="Takaki Y."/>
            <person name="Nishi S."/>
            <person name="Hori S."/>
            <person name="Arai W."/>
            <person name="Tsubouchi T."/>
            <person name="Morono Y."/>
            <person name="Uchiyama I."/>
            <person name="Ito T."/>
            <person name="Fujiyama A."/>
            <person name="Inagaki F."/>
            <person name="Takami H."/>
        </authorList>
    </citation>
    <scope>NUCLEOTIDE SEQUENCE</scope>
    <source>
        <strain evidence="1">Expedition CK06-06</strain>
    </source>
</reference>
<name>X1ENP3_9ZZZZ</name>
<gene>
    <name evidence="1" type="ORF">S01H4_66264</name>
</gene>
<dbReference type="AlphaFoldDB" id="X1ENP3"/>
<feature type="non-terminal residue" evidence="1">
    <location>
        <position position="1"/>
    </location>
</feature>